<feature type="compositionally biased region" description="Polar residues" evidence="2">
    <location>
        <begin position="151"/>
        <end position="163"/>
    </location>
</feature>
<evidence type="ECO:0000313" key="4">
    <source>
        <dbReference type="Proteomes" id="UP001516400"/>
    </source>
</evidence>
<protein>
    <submittedName>
        <fullName evidence="3">Uncharacterized protein</fullName>
    </submittedName>
</protein>
<feature type="compositionally biased region" description="Low complexity" evidence="2">
    <location>
        <begin position="168"/>
        <end position="177"/>
    </location>
</feature>
<feature type="region of interest" description="Disordered" evidence="2">
    <location>
        <begin position="98"/>
        <end position="194"/>
    </location>
</feature>
<dbReference type="Proteomes" id="UP001516400">
    <property type="component" value="Unassembled WGS sequence"/>
</dbReference>
<keyword evidence="1" id="KW-0175">Coiled coil</keyword>
<proteinExistence type="predicted"/>
<reference evidence="3 4" key="1">
    <citation type="journal article" date="2021" name="BMC Biol.">
        <title>Horizontally acquired antibacterial genes associated with adaptive radiation of ladybird beetles.</title>
        <authorList>
            <person name="Li H.S."/>
            <person name="Tang X.F."/>
            <person name="Huang Y.H."/>
            <person name="Xu Z.Y."/>
            <person name="Chen M.L."/>
            <person name="Du X.Y."/>
            <person name="Qiu B.Y."/>
            <person name="Chen P.T."/>
            <person name="Zhang W."/>
            <person name="Slipinski A."/>
            <person name="Escalona H.E."/>
            <person name="Waterhouse R.M."/>
            <person name="Zwick A."/>
            <person name="Pang H."/>
        </authorList>
    </citation>
    <scope>NUCLEOTIDE SEQUENCE [LARGE SCALE GENOMIC DNA]</scope>
    <source>
        <strain evidence="3">SYSU2018</strain>
    </source>
</reference>
<gene>
    <name evidence="3" type="ORF">HHI36_015134</name>
</gene>
<name>A0ABD2N544_9CUCU</name>
<dbReference type="EMBL" id="JABFTP020000062">
    <property type="protein sequence ID" value="KAL3273704.1"/>
    <property type="molecule type" value="Genomic_DNA"/>
</dbReference>
<evidence type="ECO:0000313" key="3">
    <source>
        <dbReference type="EMBL" id="KAL3273704.1"/>
    </source>
</evidence>
<evidence type="ECO:0000256" key="1">
    <source>
        <dbReference type="SAM" id="Coils"/>
    </source>
</evidence>
<dbReference type="AlphaFoldDB" id="A0ABD2N544"/>
<keyword evidence="4" id="KW-1185">Reference proteome</keyword>
<evidence type="ECO:0000256" key="2">
    <source>
        <dbReference type="SAM" id="MobiDB-lite"/>
    </source>
</evidence>
<comment type="caution">
    <text evidence="3">The sequence shown here is derived from an EMBL/GenBank/DDBJ whole genome shotgun (WGS) entry which is preliminary data.</text>
</comment>
<feature type="coiled-coil region" evidence="1">
    <location>
        <begin position="238"/>
        <end position="294"/>
    </location>
</feature>
<organism evidence="3 4">
    <name type="scientific">Cryptolaemus montrouzieri</name>
    <dbReference type="NCBI Taxonomy" id="559131"/>
    <lineage>
        <taxon>Eukaryota</taxon>
        <taxon>Metazoa</taxon>
        <taxon>Ecdysozoa</taxon>
        <taxon>Arthropoda</taxon>
        <taxon>Hexapoda</taxon>
        <taxon>Insecta</taxon>
        <taxon>Pterygota</taxon>
        <taxon>Neoptera</taxon>
        <taxon>Endopterygota</taxon>
        <taxon>Coleoptera</taxon>
        <taxon>Polyphaga</taxon>
        <taxon>Cucujiformia</taxon>
        <taxon>Coccinelloidea</taxon>
        <taxon>Coccinellidae</taxon>
        <taxon>Scymninae</taxon>
        <taxon>Scymnini</taxon>
        <taxon>Cryptolaemus</taxon>
    </lineage>
</organism>
<feature type="region of interest" description="Disordered" evidence="2">
    <location>
        <begin position="1"/>
        <end position="24"/>
    </location>
</feature>
<feature type="compositionally biased region" description="Basic and acidic residues" evidence="2">
    <location>
        <begin position="98"/>
        <end position="107"/>
    </location>
</feature>
<accession>A0ABD2N544</accession>
<sequence>MGSSMSSSSSDRRNNALRRSQRKSLTGACSGIDKILKVIKKFKGTEDSEEYKNLKIRIIQIEKNLQQKVGEIQPQFQAIHNITEQKIKTAYELLDQKAKENSDHANSKDVVMNGGTTKSPLPSPIENLTENEPPQPSPNPNHIEEPLPVNKNDSVSPVQSPTNENKRNSLLLRLSKLTSPKRESKSPEVQVTAEVHKSPEATRKSIMKYGVPVLPSPTTNGRPRLVSFNTPDEVDTALVRHEKRLKLIKQDVANLEIRISEFIGKRDGKHYNNLKDALTKLVEELEEIDEEELLDQVVMCHNYIKSCFNFLDSKVTDDIDDDIFTNYTDSKIYGSTHDLLEGSVRTTAI</sequence>